<sequence length="52" mass="5510">MLVEKRGLCLFHSIASGEDQVFCSTSYCSSSSPPQPLHLSPPPLPPLQGVGN</sequence>
<gene>
    <name evidence="2" type="ORF">GBAR_LOCUS3004</name>
</gene>
<organism evidence="2 3">
    <name type="scientific">Geodia barretti</name>
    <name type="common">Barrett's horny sponge</name>
    <dbReference type="NCBI Taxonomy" id="519541"/>
    <lineage>
        <taxon>Eukaryota</taxon>
        <taxon>Metazoa</taxon>
        <taxon>Porifera</taxon>
        <taxon>Demospongiae</taxon>
        <taxon>Heteroscleromorpha</taxon>
        <taxon>Tetractinellida</taxon>
        <taxon>Astrophorina</taxon>
        <taxon>Geodiidae</taxon>
        <taxon>Geodia</taxon>
    </lineage>
</organism>
<feature type="region of interest" description="Disordered" evidence="1">
    <location>
        <begin position="28"/>
        <end position="52"/>
    </location>
</feature>
<evidence type="ECO:0000256" key="1">
    <source>
        <dbReference type="SAM" id="MobiDB-lite"/>
    </source>
</evidence>
<dbReference type="EMBL" id="CASHTH010000413">
    <property type="protein sequence ID" value="CAI8000677.1"/>
    <property type="molecule type" value="Genomic_DNA"/>
</dbReference>
<reference evidence="2" key="1">
    <citation type="submission" date="2023-03" db="EMBL/GenBank/DDBJ databases">
        <authorList>
            <person name="Steffen K."/>
            <person name="Cardenas P."/>
        </authorList>
    </citation>
    <scope>NUCLEOTIDE SEQUENCE</scope>
</reference>
<proteinExistence type="predicted"/>
<comment type="caution">
    <text evidence="2">The sequence shown here is derived from an EMBL/GenBank/DDBJ whole genome shotgun (WGS) entry which is preliminary data.</text>
</comment>
<feature type="compositionally biased region" description="Pro residues" evidence="1">
    <location>
        <begin position="33"/>
        <end position="46"/>
    </location>
</feature>
<accession>A0AA35R1N3</accession>
<dbReference type="Proteomes" id="UP001174909">
    <property type="component" value="Unassembled WGS sequence"/>
</dbReference>
<protein>
    <submittedName>
        <fullName evidence="2">Uncharacterized protein</fullName>
    </submittedName>
</protein>
<evidence type="ECO:0000313" key="2">
    <source>
        <dbReference type="EMBL" id="CAI8000677.1"/>
    </source>
</evidence>
<name>A0AA35R1N3_GEOBA</name>
<evidence type="ECO:0000313" key="3">
    <source>
        <dbReference type="Proteomes" id="UP001174909"/>
    </source>
</evidence>
<keyword evidence="3" id="KW-1185">Reference proteome</keyword>
<dbReference type="AlphaFoldDB" id="A0AA35R1N3"/>